<dbReference type="InterPro" id="IPR037401">
    <property type="entry name" value="SnoaL-like"/>
</dbReference>
<dbReference type="Pfam" id="PF12680">
    <property type="entry name" value="SnoaL_2"/>
    <property type="match status" value="1"/>
</dbReference>
<dbReference type="Gene3D" id="3.10.450.50">
    <property type="match status" value="1"/>
</dbReference>
<keyword evidence="4" id="KW-1185">Reference proteome</keyword>
<dbReference type="RefSeq" id="WP_068926262.1">
    <property type="nucleotide sequence ID" value="NZ_BMQP01000038.1"/>
</dbReference>
<proteinExistence type="predicted"/>
<dbReference type="InterPro" id="IPR032710">
    <property type="entry name" value="NTF2-like_dom_sf"/>
</dbReference>
<organism evidence="3 4">
    <name type="scientific">Planobispora rosea</name>
    <dbReference type="NCBI Taxonomy" id="35762"/>
    <lineage>
        <taxon>Bacteria</taxon>
        <taxon>Bacillati</taxon>
        <taxon>Actinomycetota</taxon>
        <taxon>Actinomycetes</taxon>
        <taxon>Streptosporangiales</taxon>
        <taxon>Streptosporangiaceae</taxon>
        <taxon>Planobispora</taxon>
    </lineage>
</organism>
<comment type="caution">
    <text evidence="3">The sequence shown here is derived from an EMBL/GenBank/DDBJ whole genome shotgun (WGS) entry which is preliminary data.</text>
</comment>
<feature type="transmembrane region" description="Helical" evidence="1">
    <location>
        <begin position="78"/>
        <end position="99"/>
    </location>
</feature>
<name>A0A8J3WGX0_PLARO</name>
<keyword evidence="1" id="KW-0812">Transmembrane</keyword>
<dbReference type="OrthoDB" id="3542646at2"/>
<sequence>MTSLNFSRLHPALDRQLAALAARDLDGLLANYSPDAVVVRFDRTADGEAEIREMFADYMALEPELVELVHYAETDDVIFYRAVMSLAGTAYCTLGTLVLREGRIWRQTAAVETG</sequence>
<evidence type="ECO:0000259" key="2">
    <source>
        <dbReference type="Pfam" id="PF12680"/>
    </source>
</evidence>
<keyword evidence="1" id="KW-0472">Membrane</keyword>
<evidence type="ECO:0000256" key="1">
    <source>
        <dbReference type="SAM" id="Phobius"/>
    </source>
</evidence>
<keyword evidence="1" id="KW-1133">Transmembrane helix</keyword>
<protein>
    <recommendedName>
        <fullName evidence="2">SnoaL-like domain-containing protein</fullName>
    </recommendedName>
</protein>
<reference evidence="3" key="1">
    <citation type="submission" date="2021-01" db="EMBL/GenBank/DDBJ databases">
        <title>Whole genome shotgun sequence of Planobispora rosea NBRC 15558.</title>
        <authorList>
            <person name="Komaki H."/>
            <person name="Tamura T."/>
        </authorList>
    </citation>
    <scope>NUCLEOTIDE SEQUENCE</scope>
    <source>
        <strain evidence="3">NBRC 15558</strain>
    </source>
</reference>
<gene>
    <name evidence="3" type="ORF">Pro02_56640</name>
</gene>
<accession>A0A8J3WGX0</accession>
<dbReference type="EMBL" id="BOOI01000057">
    <property type="protein sequence ID" value="GIH87256.1"/>
    <property type="molecule type" value="Genomic_DNA"/>
</dbReference>
<evidence type="ECO:0000313" key="3">
    <source>
        <dbReference type="EMBL" id="GIH87256.1"/>
    </source>
</evidence>
<feature type="domain" description="SnoaL-like" evidence="2">
    <location>
        <begin position="15"/>
        <end position="105"/>
    </location>
</feature>
<dbReference type="SUPFAM" id="SSF54427">
    <property type="entry name" value="NTF2-like"/>
    <property type="match status" value="1"/>
</dbReference>
<dbReference type="Proteomes" id="UP000655044">
    <property type="component" value="Unassembled WGS sequence"/>
</dbReference>
<dbReference type="AlphaFoldDB" id="A0A8J3WGX0"/>
<evidence type="ECO:0000313" key="4">
    <source>
        <dbReference type="Proteomes" id="UP000655044"/>
    </source>
</evidence>